<evidence type="ECO:0000313" key="3">
    <source>
        <dbReference type="Proteomes" id="UP000596074"/>
    </source>
</evidence>
<sequence length="186" mass="20429">MIWLGSVLLLSASALLLWLNRPAAHWPGAAAARFAAALITALYALLAPWPASELTTSQLLLQQLSLYAALPLLLSVAAATAFGYDWSRMIWGRVLLGWCVVFELCRRNDVLAACLQLEILAGLLITLLPLMINRRVIYSALLCSTGWLILVAGVWLQPAWLSPLIILTTALLLIFINPAQRQQTTR</sequence>
<keyword evidence="3" id="KW-1185">Reference proteome</keyword>
<dbReference type="RefSeq" id="WP_228345214.1">
    <property type="nucleotide sequence ID" value="NZ_CP046056.1"/>
</dbReference>
<protein>
    <submittedName>
        <fullName evidence="2">Uncharacterized protein</fullName>
    </submittedName>
</protein>
<dbReference type="KEGG" id="vcw:GJQ55_12020"/>
<gene>
    <name evidence="2" type="ORF">GJQ55_12020</name>
</gene>
<feature type="transmembrane region" description="Helical" evidence="1">
    <location>
        <begin position="110"/>
        <end position="130"/>
    </location>
</feature>
<evidence type="ECO:0000313" key="2">
    <source>
        <dbReference type="EMBL" id="QQD25148.1"/>
    </source>
</evidence>
<dbReference type="AlphaFoldDB" id="A0A9X7V050"/>
<feature type="transmembrane region" description="Helical" evidence="1">
    <location>
        <begin position="137"/>
        <end position="155"/>
    </location>
</feature>
<organism evidence="2 3">
    <name type="scientific">Venatoribacter cucullus</name>
    <dbReference type="NCBI Taxonomy" id="2661630"/>
    <lineage>
        <taxon>Bacteria</taxon>
        <taxon>Pseudomonadati</taxon>
        <taxon>Pseudomonadota</taxon>
        <taxon>Gammaproteobacteria</taxon>
        <taxon>Oceanospirillales</taxon>
        <taxon>Oceanospirillaceae</taxon>
        <taxon>Venatoribacter</taxon>
    </lineage>
</organism>
<keyword evidence="1" id="KW-0472">Membrane</keyword>
<accession>A0A9X7V050</accession>
<evidence type="ECO:0000256" key="1">
    <source>
        <dbReference type="SAM" id="Phobius"/>
    </source>
</evidence>
<reference evidence="2 3" key="1">
    <citation type="submission" date="2019-11" db="EMBL/GenBank/DDBJ databases">
        <title>Venatorbacter sp. nov. a predator of Campylobacter and other Gram-negative bacteria.</title>
        <authorList>
            <person name="Saeedi A."/>
            <person name="Cummings N.J."/>
            <person name="Connerton I.F."/>
            <person name="Connerton P.L."/>
        </authorList>
    </citation>
    <scope>NUCLEOTIDE SEQUENCE [LARGE SCALE GENOMIC DNA]</scope>
    <source>
        <strain evidence="2">XL5</strain>
    </source>
</reference>
<feature type="transmembrane region" description="Helical" evidence="1">
    <location>
        <begin position="161"/>
        <end position="179"/>
    </location>
</feature>
<keyword evidence="1" id="KW-0812">Transmembrane</keyword>
<feature type="transmembrane region" description="Helical" evidence="1">
    <location>
        <begin position="34"/>
        <end position="52"/>
    </location>
</feature>
<dbReference type="Proteomes" id="UP000596074">
    <property type="component" value="Chromosome"/>
</dbReference>
<name>A0A9X7V050_9GAMM</name>
<dbReference type="EMBL" id="CP046056">
    <property type="protein sequence ID" value="QQD25148.1"/>
    <property type="molecule type" value="Genomic_DNA"/>
</dbReference>
<feature type="transmembrane region" description="Helical" evidence="1">
    <location>
        <begin position="64"/>
        <end position="84"/>
    </location>
</feature>
<proteinExistence type="predicted"/>
<keyword evidence="1" id="KW-1133">Transmembrane helix</keyword>